<evidence type="ECO:0000259" key="2">
    <source>
        <dbReference type="Pfam" id="PF20882"/>
    </source>
</evidence>
<dbReference type="Pfam" id="PF20882">
    <property type="entry name" value="Sos7"/>
    <property type="match status" value="1"/>
</dbReference>
<dbReference type="PANTHER" id="PTHR37329">
    <property type="entry name" value="KINETOCHORE PROTEIN SOS7"/>
    <property type="match status" value="1"/>
</dbReference>
<gene>
    <name evidence="3" type="ORF">RHIMIDRAFT_235039</name>
</gene>
<feature type="domain" description="Kinetochore protein Sos7 coiled-coil" evidence="2">
    <location>
        <begin position="60"/>
        <end position="132"/>
    </location>
</feature>
<evidence type="ECO:0000313" key="4">
    <source>
        <dbReference type="Proteomes" id="UP000242254"/>
    </source>
</evidence>
<dbReference type="GeneID" id="35439275"/>
<dbReference type="InterPro" id="IPR048781">
    <property type="entry name" value="Sos7_CC"/>
</dbReference>
<keyword evidence="1" id="KW-0175">Coiled coil</keyword>
<proteinExistence type="predicted"/>
<dbReference type="EMBL" id="KZ303844">
    <property type="protein sequence ID" value="PHZ15698.1"/>
    <property type="molecule type" value="Genomic_DNA"/>
</dbReference>
<dbReference type="GO" id="GO:0051315">
    <property type="term" value="P:attachment of mitotic spindle microtubules to kinetochore"/>
    <property type="evidence" value="ECO:0007669"/>
    <property type="project" value="TreeGrafter"/>
</dbReference>
<dbReference type="PANTHER" id="PTHR37329:SF1">
    <property type="entry name" value="KINETOCHORE PROTEIN SOS7"/>
    <property type="match status" value="1"/>
</dbReference>
<feature type="coiled-coil region" evidence="1">
    <location>
        <begin position="2"/>
        <end position="29"/>
    </location>
</feature>
<name>A0A2G4T3W6_RHIZD</name>
<dbReference type="RefSeq" id="XP_023469406.1">
    <property type="nucleotide sequence ID" value="XM_023608285.1"/>
</dbReference>
<reference evidence="3 4" key="1">
    <citation type="journal article" date="2016" name="Proc. Natl. Acad. Sci. U.S.A.">
        <title>Lipid metabolic changes in an early divergent fungus govern the establishment of a mutualistic symbiosis with endobacteria.</title>
        <authorList>
            <person name="Lastovetsky O.A."/>
            <person name="Gaspar M.L."/>
            <person name="Mondo S.J."/>
            <person name="LaButti K.M."/>
            <person name="Sandor L."/>
            <person name="Grigoriev I.V."/>
            <person name="Henry S.A."/>
            <person name="Pawlowska T.E."/>
        </authorList>
    </citation>
    <scope>NUCLEOTIDE SEQUENCE [LARGE SCALE GENOMIC DNA]</scope>
    <source>
        <strain evidence="3 4">ATCC 52813</strain>
    </source>
</reference>
<evidence type="ECO:0000256" key="1">
    <source>
        <dbReference type="SAM" id="Coils"/>
    </source>
</evidence>
<protein>
    <recommendedName>
        <fullName evidence="2">Kinetochore protein Sos7 coiled-coil domain-containing protein</fullName>
    </recommendedName>
</protein>
<dbReference type="Proteomes" id="UP000242254">
    <property type="component" value="Unassembled WGS sequence"/>
</dbReference>
<keyword evidence="4" id="KW-1185">Reference proteome</keyword>
<accession>A0A2G4T3W6</accession>
<feature type="coiled-coil region" evidence="1">
    <location>
        <begin position="88"/>
        <end position="238"/>
    </location>
</feature>
<dbReference type="InterPro" id="IPR037475">
    <property type="entry name" value="Sos7"/>
</dbReference>
<organism evidence="3 4">
    <name type="scientific">Rhizopus microsporus ATCC 52813</name>
    <dbReference type="NCBI Taxonomy" id="1340429"/>
    <lineage>
        <taxon>Eukaryota</taxon>
        <taxon>Fungi</taxon>
        <taxon>Fungi incertae sedis</taxon>
        <taxon>Mucoromycota</taxon>
        <taxon>Mucoromycotina</taxon>
        <taxon>Mucoromycetes</taxon>
        <taxon>Mucorales</taxon>
        <taxon>Mucorineae</taxon>
        <taxon>Rhizopodaceae</taxon>
        <taxon>Rhizopus</taxon>
    </lineage>
</organism>
<dbReference type="AlphaFoldDB" id="A0A2G4T3W6"/>
<dbReference type="STRING" id="1340429.A0A2G4T3W6"/>
<dbReference type="GO" id="GO:0034501">
    <property type="term" value="P:protein localization to kinetochore"/>
    <property type="evidence" value="ECO:0007669"/>
    <property type="project" value="InterPro"/>
</dbReference>
<evidence type="ECO:0000313" key="3">
    <source>
        <dbReference type="EMBL" id="PHZ15698.1"/>
    </source>
</evidence>
<dbReference type="GO" id="GO:0000776">
    <property type="term" value="C:kinetochore"/>
    <property type="evidence" value="ECO:0007669"/>
    <property type="project" value="InterPro"/>
</dbReference>
<sequence length="341" mass="39305">MQETASNRLDELQKHIERAISSLQLLKYQSEFQQKVKSIDQDDQLQHPKALHAKLQSIKDNFKILQRNYVNIKTKERFLQALFDEPKVKVTAEDVKEIEDKKNELEKTVEEHNFEIEQLEEDVYRVANTIDRSRKELLGRVEDMSKILADTLNMEKEVERIQELASNKNTLTIEEANSIIATQTNELTALARETQEKKEAIEEQQCVVEDLEEEVQRLEKEAELAQAEANKLLKLNAEKNPVIEKEYRVFKRAIDTCVQVSGIDKVEYISDTAVSITFAKPIEATLHISVDLNEDKITGAYLSGTQIPIKDLIKHVSKVTITEGIQRMTIETFARLRSKVK</sequence>